<protein>
    <submittedName>
        <fullName evidence="3">Class F sortase</fullName>
    </submittedName>
</protein>
<dbReference type="EMBL" id="VUOB01000016">
    <property type="protein sequence ID" value="KAA2263492.1"/>
    <property type="molecule type" value="Genomic_DNA"/>
</dbReference>
<dbReference type="Pfam" id="PF04203">
    <property type="entry name" value="Sortase"/>
    <property type="match status" value="1"/>
</dbReference>
<dbReference type="SUPFAM" id="SSF63817">
    <property type="entry name" value="Sortase"/>
    <property type="match status" value="1"/>
</dbReference>
<keyword evidence="1" id="KW-0378">Hydrolase</keyword>
<evidence type="ECO:0000313" key="4">
    <source>
        <dbReference type="Proteomes" id="UP000323454"/>
    </source>
</evidence>
<dbReference type="GO" id="GO:0016787">
    <property type="term" value="F:hydrolase activity"/>
    <property type="evidence" value="ECO:0007669"/>
    <property type="project" value="UniProtKB-KW"/>
</dbReference>
<reference evidence="3 4" key="2">
    <citation type="submission" date="2019-09" db="EMBL/GenBank/DDBJ databases">
        <authorList>
            <person name="Jin C."/>
        </authorList>
    </citation>
    <scope>NUCLEOTIDE SEQUENCE [LARGE SCALE GENOMIC DNA]</scope>
    <source>
        <strain evidence="3 4">AN110305</strain>
    </source>
</reference>
<dbReference type="OrthoDB" id="525039at2"/>
<evidence type="ECO:0000256" key="1">
    <source>
        <dbReference type="ARBA" id="ARBA00022801"/>
    </source>
</evidence>
<name>A0A5B2XL54_9PSEU</name>
<dbReference type="AlphaFoldDB" id="A0A5B2XL54"/>
<sequence>MSGCGSSAASGGAAPTGAAPTGGQSATAGNTQAATPPTQQRVQPAGVEVPRIGAKSTLVPLGLNADKTVQVPPVEQQMQAGWYTGGPNPGEVGPSVILGHVDGAGKPGIFNRLHEVKAGDEVLVTRTDGKVLRFVVSRTEQVAKSGFPSDAVYGDTTKPELRLITCGGSFDGAAHSYRDNIIVYAALAS</sequence>
<dbReference type="CDD" id="cd05829">
    <property type="entry name" value="Sortase_F"/>
    <property type="match status" value="1"/>
</dbReference>
<dbReference type="NCBIfam" id="NF033748">
    <property type="entry name" value="class_F_sortase"/>
    <property type="match status" value="1"/>
</dbReference>
<dbReference type="InterPro" id="IPR042001">
    <property type="entry name" value="Sortase_F"/>
</dbReference>
<keyword evidence="4" id="KW-1185">Reference proteome</keyword>
<feature type="compositionally biased region" description="Low complexity" evidence="2">
    <location>
        <begin position="1"/>
        <end position="29"/>
    </location>
</feature>
<comment type="caution">
    <text evidence="3">The sequence shown here is derived from an EMBL/GenBank/DDBJ whole genome shotgun (WGS) entry which is preliminary data.</text>
</comment>
<accession>A0A5B2XL54</accession>
<dbReference type="Proteomes" id="UP000323454">
    <property type="component" value="Unassembled WGS sequence"/>
</dbReference>
<evidence type="ECO:0000313" key="3">
    <source>
        <dbReference type="EMBL" id="KAA2263492.1"/>
    </source>
</evidence>
<organism evidence="3 4">
    <name type="scientific">Solihabitans fulvus</name>
    <dbReference type="NCBI Taxonomy" id="1892852"/>
    <lineage>
        <taxon>Bacteria</taxon>
        <taxon>Bacillati</taxon>
        <taxon>Actinomycetota</taxon>
        <taxon>Actinomycetes</taxon>
        <taxon>Pseudonocardiales</taxon>
        <taxon>Pseudonocardiaceae</taxon>
        <taxon>Solihabitans</taxon>
    </lineage>
</organism>
<feature type="region of interest" description="Disordered" evidence="2">
    <location>
        <begin position="1"/>
        <end position="49"/>
    </location>
</feature>
<evidence type="ECO:0000256" key="2">
    <source>
        <dbReference type="SAM" id="MobiDB-lite"/>
    </source>
</evidence>
<feature type="compositionally biased region" description="Polar residues" evidence="2">
    <location>
        <begin position="30"/>
        <end position="42"/>
    </location>
</feature>
<dbReference type="InterPro" id="IPR005754">
    <property type="entry name" value="Sortase"/>
</dbReference>
<gene>
    <name evidence="3" type="ORF">F0L68_09960</name>
</gene>
<proteinExistence type="predicted"/>
<reference evidence="3 4" key="1">
    <citation type="submission" date="2019-09" db="EMBL/GenBank/DDBJ databases">
        <title>Goodfellowia gen. nov., a new genus of the Pseudonocardineae related to Actinoalloteichus, containing Goodfellowia coeruleoviolacea gen. nov., comb. nov. gen. nov., comb. nov.</title>
        <authorList>
            <person name="Labeda D."/>
        </authorList>
    </citation>
    <scope>NUCLEOTIDE SEQUENCE [LARGE SCALE GENOMIC DNA]</scope>
    <source>
        <strain evidence="3 4">AN110305</strain>
    </source>
</reference>
<dbReference type="InterPro" id="IPR023365">
    <property type="entry name" value="Sortase_dom-sf"/>
</dbReference>
<dbReference type="Gene3D" id="2.40.260.10">
    <property type="entry name" value="Sortase"/>
    <property type="match status" value="1"/>
</dbReference>